<dbReference type="Gene3D" id="2.60.40.2610">
    <property type="entry name" value="Outer membrane usher protein FimD, plug domain"/>
    <property type="match status" value="1"/>
</dbReference>
<dbReference type="InterPro" id="IPR000015">
    <property type="entry name" value="Fimb_usher"/>
</dbReference>
<keyword evidence="9" id="KW-1029">Fimbrium biogenesis</keyword>
<feature type="domain" description="PapC N-terminal" evidence="11">
    <location>
        <begin position="30"/>
        <end position="162"/>
    </location>
</feature>
<evidence type="ECO:0000259" key="11">
    <source>
        <dbReference type="Pfam" id="PF13954"/>
    </source>
</evidence>
<dbReference type="Gene3D" id="3.10.20.410">
    <property type="match status" value="1"/>
</dbReference>
<keyword evidence="8 9" id="KW-0998">Cell outer membrane</keyword>
<dbReference type="InterPro" id="IPR018030">
    <property type="entry name" value="Fimbrial_membr_usher_CS"/>
</dbReference>
<evidence type="ECO:0000256" key="5">
    <source>
        <dbReference type="ARBA" id="ARBA00022692"/>
    </source>
</evidence>
<dbReference type="GO" id="GO:0009279">
    <property type="term" value="C:cell outer membrane"/>
    <property type="evidence" value="ECO:0007669"/>
    <property type="project" value="UniProtKB-SubCell"/>
</dbReference>
<dbReference type="PANTHER" id="PTHR30451:SF8">
    <property type="entry name" value="FIMBRIAL USHER PROTEIN"/>
    <property type="match status" value="1"/>
</dbReference>
<dbReference type="EMBL" id="CWJI01000014">
    <property type="protein sequence ID" value="CRY56539.1"/>
    <property type="molecule type" value="Genomic_DNA"/>
</dbReference>
<dbReference type="Gene3D" id="2.60.40.3110">
    <property type="match status" value="1"/>
</dbReference>
<dbReference type="Pfam" id="PF00577">
    <property type="entry name" value="Usher"/>
    <property type="match status" value="1"/>
</dbReference>
<evidence type="ECO:0000313" key="13">
    <source>
        <dbReference type="Proteomes" id="UP000043316"/>
    </source>
</evidence>
<keyword evidence="6 10" id="KW-0732">Signal</keyword>
<proteinExistence type="inferred from homology"/>
<evidence type="ECO:0000256" key="6">
    <source>
        <dbReference type="ARBA" id="ARBA00022729"/>
    </source>
</evidence>
<accession>A0A0H5LZC4</accession>
<dbReference type="SUPFAM" id="SSF141729">
    <property type="entry name" value="FimD N-terminal domain-like"/>
    <property type="match status" value="1"/>
</dbReference>
<sequence>MSLRHFAINTLPLAIMLFSGASQSNSDGWEFDTNALKQMGYNPTVAEFYQHGSRFQPGTHEVLVSVNGSKAINVEILFGSEGESCFTTAILEKLAIKNSKDGVVGQCPNLKSIYPSAIVNVDPATYKIEIIIPPEAMIHQADQSKANAPMGGWAGVVNYSINSMRSTSGSNNSSNQNTSANTEVGFNLANWIVRSNQSYSHNKGQQQFSMLSAYAQRSFASQAAVVQFGDISLRDSVFSGPGFIGAQWFPEAALYQSTGATVSGIAQTQAKVEVRQSGVLIYSMLVPPGPFTLDNIPVVDTRNDLQVTIDETHSQQQYVVPINASIANIAPPIGKGFAYAAGQTKGNNTKTLVSATGNWVPFNQVGVSAGILAASDYYAVGWAANTSLIPGGSLSFNQNLAQTSGNAQSLQGIENRISVGLPITSNLNSNFSVTQRNAGYRNFGDDDGNTMNTPQGARLQYTAGLGWTAPLIGGGVFSYSRAENFSGAASHGVSASWGRSFDFATINLNVQKNLQNIQRSEKGISVTNKAQVYASISIPLGKNANLRSYNNRRQDGGIQQGASYNQQVSEQLSYGLSWAREGNSGTNSYSASINAVPYYTRTSANYSQSSGSNSMSGSLNGGIVIHNKGVTFSPYPVQNTIGIVSVGDLSGIPISTPSGTVWTDAWGQAVVPQLAPYGSSNIQINAQALPKNIDVKNGVEVKSAAGTVQRISLEASLVQRFLLDTVDSNGLPLNAGGEVTNNDGDLLAFVTAGGQIFISGSEIKLPLIVSDADENRCQLDFTPPKTVDTDSYFTTVAAQCHPVSA</sequence>
<dbReference type="Proteomes" id="UP000043316">
    <property type="component" value="Unassembled WGS sequence"/>
</dbReference>
<evidence type="ECO:0000256" key="2">
    <source>
        <dbReference type="ARBA" id="ARBA00008064"/>
    </source>
</evidence>
<keyword evidence="4" id="KW-1134">Transmembrane beta strand</keyword>
<reference evidence="13" key="1">
    <citation type="submission" date="2015-03" db="EMBL/GenBank/DDBJ databases">
        <authorList>
            <consortium name="Pathogen Informatics"/>
        </authorList>
    </citation>
    <scope>NUCLEOTIDE SEQUENCE [LARGE SCALE GENOMIC DNA]</scope>
    <source>
        <strain evidence="13">R148</strain>
    </source>
</reference>
<dbReference type="Pfam" id="PF13954">
    <property type="entry name" value="PapC_N"/>
    <property type="match status" value="1"/>
</dbReference>
<dbReference type="AlphaFoldDB" id="A0A0H5LZC4"/>
<evidence type="ECO:0000256" key="3">
    <source>
        <dbReference type="ARBA" id="ARBA00022448"/>
    </source>
</evidence>
<evidence type="ECO:0000256" key="1">
    <source>
        <dbReference type="ARBA" id="ARBA00004571"/>
    </source>
</evidence>
<dbReference type="InterPro" id="IPR025885">
    <property type="entry name" value="PapC_N"/>
</dbReference>
<comment type="similarity">
    <text evidence="2 9">Belongs to the fimbrial export usher family.</text>
</comment>
<feature type="chain" id="PRO_5005220459" evidence="10">
    <location>
        <begin position="25"/>
        <end position="805"/>
    </location>
</feature>
<evidence type="ECO:0000313" key="12">
    <source>
        <dbReference type="EMBL" id="CRY56539.1"/>
    </source>
</evidence>
<dbReference type="PANTHER" id="PTHR30451">
    <property type="entry name" value="OUTER MEMBRANE USHER PROTEIN"/>
    <property type="match status" value="1"/>
</dbReference>
<evidence type="ECO:0000256" key="9">
    <source>
        <dbReference type="RuleBase" id="RU003884"/>
    </source>
</evidence>
<evidence type="ECO:0000256" key="7">
    <source>
        <dbReference type="ARBA" id="ARBA00023136"/>
    </source>
</evidence>
<evidence type="ECO:0000256" key="4">
    <source>
        <dbReference type="ARBA" id="ARBA00022452"/>
    </source>
</evidence>
<evidence type="ECO:0000256" key="8">
    <source>
        <dbReference type="ARBA" id="ARBA00023237"/>
    </source>
</evidence>
<dbReference type="GO" id="GO:0015473">
    <property type="term" value="F:fimbrial usher porin activity"/>
    <property type="evidence" value="ECO:0007669"/>
    <property type="project" value="InterPro"/>
</dbReference>
<name>A0A0H5LZC4_YERIN</name>
<comment type="subcellular location">
    <subcellularLocation>
        <location evidence="1 9">Cell outer membrane</location>
        <topology evidence="1 9">Multi-pass membrane protein</topology>
    </subcellularLocation>
</comment>
<dbReference type="Gene3D" id="2.60.40.2070">
    <property type="match status" value="1"/>
</dbReference>
<feature type="signal peptide" evidence="10">
    <location>
        <begin position="1"/>
        <end position="24"/>
    </location>
</feature>
<dbReference type="PROSITE" id="PS01151">
    <property type="entry name" value="FIMBRIAL_USHER"/>
    <property type="match status" value="1"/>
</dbReference>
<keyword evidence="7 9" id="KW-0472">Membrane</keyword>
<keyword evidence="5 9" id="KW-0812">Transmembrane</keyword>
<dbReference type="InterPro" id="IPR043142">
    <property type="entry name" value="PapC-like_C_sf"/>
</dbReference>
<dbReference type="GO" id="GO:0009297">
    <property type="term" value="P:pilus assembly"/>
    <property type="evidence" value="ECO:0007669"/>
    <property type="project" value="InterPro"/>
</dbReference>
<protein>
    <submittedName>
        <fullName evidence="12">Outer membrane fimbrial usher protein</fullName>
    </submittedName>
</protein>
<keyword evidence="3 9" id="KW-0813">Transport</keyword>
<dbReference type="InterPro" id="IPR037224">
    <property type="entry name" value="PapC_N_sf"/>
</dbReference>
<evidence type="ECO:0000256" key="10">
    <source>
        <dbReference type="SAM" id="SignalP"/>
    </source>
</evidence>
<gene>
    <name evidence="12" type="primary">fimD_6</name>
    <name evidence="12" type="ORF">ERS008476_03583</name>
</gene>
<organism evidence="12 13">
    <name type="scientific">Yersinia intermedia</name>
    <dbReference type="NCBI Taxonomy" id="631"/>
    <lineage>
        <taxon>Bacteria</taxon>
        <taxon>Pseudomonadati</taxon>
        <taxon>Pseudomonadota</taxon>
        <taxon>Gammaproteobacteria</taxon>
        <taxon>Enterobacterales</taxon>
        <taxon>Yersiniaceae</taxon>
        <taxon>Yersinia</taxon>
    </lineage>
</organism>
<dbReference type="InterPro" id="IPR042186">
    <property type="entry name" value="FimD_plug_dom"/>
</dbReference>